<keyword evidence="7" id="KW-0067">ATP-binding</keyword>
<dbReference type="GO" id="GO:0008559">
    <property type="term" value="F:ABC-type xenobiotic transporter activity"/>
    <property type="evidence" value="ECO:0007669"/>
    <property type="project" value="UniProtKB-EC"/>
</dbReference>
<dbReference type="Gene3D" id="3.40.50.300">
    <property type="entry name" value="P-loop containing nucleotide triphosphate hydrolases"/>
    <property type="match status" value="1"/>
</dbReference>
<comment type="similarity">
    <text evidence="2">Belongs to the ABC transporter superfamily. ABCC family. Conjugate transporter (TC 3.A.1.208) subfamily.</text>
</comment>
<dbReference type="PANTHER" id="PTHR24223:SF375">
    <property type="entry name" value="ABC TRANSPORTER C FAMILY MEMBER 11-RELATED"/>
    <property type="match status" value="1"/>
</dbReference>
<comment type="catalytic activity">
    <reaction evidence="10">
        <text>ATP + H2O + xenobioticSide 1 = ADP + phosphate + xenobioticSide 2.</text>
        <dbReference type="EC" id="7.6.2.2"/>
    </reaction>
</comment>
<dbReference type="GO" id="GO:0016020">
    <property type="term" value="C:membrane"/>
    <property type="evidence" value="ECO:0007669"/>
    <property type="project" value="UniProtKB-SubCell"/>
</dbReference>
<protein>
    <recommendedName>
        <fullName evidence="3">ABC-type xenobiotic transporter</fullName>
        <ecNumber evidence="3">7.6.2.2</ecNumber>
    </recommendedName>
</protein>
<dbReference type="FunFam" id="3.40.50.300:FF:000163">
    <property type="entry name" value="Multidrug resistance-associated protein member 4"/>
    <property type="match status" value="1"/>
</dbReference>
<evidence type="ECO:0000313" key="14">
    <source>
        <dbReference type="Proteomes" id="UP000026915"/>
    </source>
</evidence>
<dbReference type="Gene3D" id="1.20.1560.10">
    <property type="entry name" value="ABC transporter type 1, transmembrane domain"/>
    <property type="match status" value="1"/>
</dbReference>
<dbReference type="SUPFAM" id="SSF90123">
    <property type="entry name" value="ABC transporter transmembrane region"/>
    <property type="match status" value="1"/>
</dbReference>
<gene>
    <name evidence="13" type="ORF">TCM_006085</name>
</gene>
<dbReference type="GO" id="GO:0005524">
    <property type="term" value="F:ATP binding"/>
    <property type="evidence" value="ECO:0007669"/>
    <property type="project" value="UniProtKB-KW"/>
</dbReference>
<evidence type="ECO:0000256" key="8">
    <source>
        <dbReference type="ARBA" id="ARBA00022989"/>
    </source>
</evidence>
<dbReference type="PROSITE" id="PS00211">
    <property type="entry name" value="ABC_TRANSPORTER_1"/>
    <property type="match status" value="1"/>
</dbReference>
<comment type="subcellular location">
    <subcellularLocation>
        <location evidence="1">Membrane</location>
        <topology evidence="1">Multi-pass membrane protein</topology>
    </subcellularLocation>
</comment>
<dbReference type="InterPro" id="IPR036640">
    <property type="entry name" value="ABC1_TM_sf"/>
</dbReference>
<keyword evidence="8 11" id="KW-1133">Transmembrane helix</keyword>
<evidence type="ECO:0000256" key="11">
    <source>
        <dbReference type="SAM" id="Phobius"/>
    </source>
</evidence>
<dbReference type="InterPro" id="IPR050173">
    <property type="entry name" value="ABC_transporter_C-like"/>
</dbReference>
<sequence>MAIEPLVWYCPPVADAAWAKEVDGALGAYTPCAIDTVVISISHLVLMGLCCYRIWMMEKNSKVQRAYDGEATANGKSMDNNIRCTLANTSSNLWLAIMLEILGGLMIWLTATSAVLQSGRAEDQVAFASTMGLLLSYTLNVTVLSSDVLRQASHAENSLNAVERVGTYINLPSEAPGVIESHRPPPGWPSSGSIQFEDVALLCRPELPPVLCGLSTTASPSEKLGIVGRTGAGKSSMLTALFQIVELEKGRIVIDGCDLSRFGLTDLRKVLSIIPQSPVLFPGTVRLNLDPFNEHSDADLWETLESAHLKDVIRRNSFGLDAEVWEGGENFSVGQRQLLCLARALLRRSKILVHDEATAAVDVMTDALIQKTISEEFKSCTMVILLIDKIPSLTVIGFLCLMLVLEHNTLQELLTNEESTFSKLVQSTGPANAEYLRSIVFGGERIG</sequence>
<dbReference type="eggNOG" id="KOG0054">
    <property type="taxonomic scope" value="Eukaryota"/>
</dbReference>
<dbReference type="EMBL" id="CM001880">
    <property type="protein sequence ID" value="EOX96959.1"/>
    <property type="molecule type" value="Genomic_DNA"/>
</dbReference>
<dbReference type="InterPro" id="IPR027417">
    <property type="entry name" value="P-loop_NTPase"/>
</dbReference>
<dbReference type="InterPro" id="IPR003439">
    <property type="entry name" value="ABC_transporter-like_ATP-bd"/>
</dbReference>
<evidence type="ECO:0000259" key="12">
    <source>
        <dbReference type="PROSITE" id="PS50893"/>
    </source>
</evidence>
<feature type="transmembrane region" description="Helical" evidence="11">
    <location>
        <begin position="382"/>
        <end position="405"/>
    </location>
</feature>
<dbReference type="HOGENOM" id="CLU_000604_1_9_1"/>
<accession>A0A061DVX1</accession>
<keyword evidence="9 11" id="KW-0472">Membrane</keyword>
<evidence type="ECO:0000256" key="6">
    <source>
        <dbReference type="ARBA" id="ARBA00022741"/>
    </source>
</evidence>
<proteinExistence type="inferred from homology"/>
<dbReference type="PANTHER" id="PTHR24223">
    <property type="entry name" value="ATP-BINDING CASSETTE SUB-FAMILY C"/>
    <property type="match status" value="1"/>
</dbReference>
<dbReference type="InterPro" id="IPR003593">
    <property type="entry name" value="AAA+_ATPase"/>
</dbReference>
<evidence type="ECO:0000256" key="5">
    <source>
        <dbReference type="ARBA" id="ARBA00022692"/>
    </source>
</evidence>
<keyword evidence="6" id="KW-0547">Nucleotide-binding</keyword>
<dbReference type="Gramene" id="EOX96959">
    <property type="protein sequence ID" value="EOX96959"/>
    <property type="gene ID" value="TCM_006085"/>
</dbReference>
<evidence type="ECO:0000256" key="10">
    <source>
        <dbReference type="ARBA" id="ARBA00034018"/>
    </source>
</evidence>
<keyword evidence="5 11" id="KW-0812">Transmembrane</keyword>
<dbReference type="SUPFAM" id="SSF52540">
    <property type="entry name" value="P-loop containing nucleoside triphosphate hydrolases"/>
    <property type="match status" value="1"/>
</dbReference>
<dbReference type="InterPro" id="IPR017871">
    <property type="entry name" value="ABC_transporter-like_CS"/>
</dbReference>
<evidence type="ECO:0000256" key="1">
    <source>
        <dbReference type="ARBA" id="ARBA00004141"/>
    </source>
</evidence>
<evidence type="ECO:0000256" key="2">
    <source>
        <dbReference type="ARBA" id="ARBA00009726"/>
    </source>
</evidence>
<keyword evidence="14" id="KW-1185">Reference proteome</keyword>
<dbReference type="Pfam" id="PF00005">
    <property type="entry name" value="ABC_tran"/>
    <property type="match status" value="1"/>
</dbReference>
<evidence type="ECO:0000256" key="3">
    <source>
        <dbReference type="ARBA" id="ARBA00012191"/>
    </source>
</evidence>
<dbReference type="OMA" id="DICFEAY"/>
<dbReference type="InParanoid" id="A0A061DVX1"/>
<name>A0A061DVX1_THECC</name>
<dbReference type="STRING" id="3641.A0A061DVX1"/>
<evidence type="ECO:0000256" key="4">
    <source>
        <dbReference type="ARBA" id="ARBA00022448"/>
    </source>
</evidence>
<reference evidence="13 14" key="1">
    <citation type="journal article" date="2013" name="Genome Biol.">
        <title>The genome sequence of the most widely cultivated cacao type and its use to identify candidate genes regulating pod color.</title>
        <authorList>
            <person name="Motamayor J.C."/>
            <person name="Mockaitis K."/>
            <person name="Schmutz J."/>
            <person name="Haiminen N."/>
            <person name="Iii D.L."/>
            <person name="Cornejo O."/>
            <person name="Findley S.D."/>
            <person name="Zheng P."/>
            <person name="Utro F."/>
            <person name="Royaert S."/>
            <person name="Saski C."/>
            <person name="Jenkins J."/>
            <person name="Podicheti R."/>
            <person name="Zhao M."/>
            <person name="Scheffler B.E."/>
            <person name="Stack J.C."/>
            <person name="Feltus F.A."/>
            <person name="Mustiga G.M."/>
            <person name="Amores F."/>
            <person name="Phillips W."/>
            <person name="Marelli J.P."/>
            <person name="May G.D."/>
            <person name="Shapiro H."/>
            <person name="Ma J."/>
            <person name="Bustamante C.D."/>
            <person name="Schnell R.J."/>
            <person name="Main D."/>
            <person name="Gilbert D."/>
            <person name="Parida L."/>
            <person name="Kuhn D.N."/>
        </authorList>
    </citation>
    <scope>NUCLEOTIDE SEQUENCE [LARGE SCALE GENOMIC DNA]</scope>
    <source>
        <strain evidence="14">cv. Matina 1-6</strain>
    </source>
</reference>
<feature type="transmembrane region" description="Helical" evidence="11">
    <location>
        <begin position="93"/>
        <end position="111"/>
    </location>
</feature>
<evidence type="ECO:0000256" key="9">
    <source>
        <dbReference type="ARBA" id="ARBA00023136"/>
    </source>
</evidence>
<dbReference type="AlphaFoldDB" id="A0A061DVX1"/>
<evidence type="ECO:0000256" key="7">
    <source>
        <dbReference type="ARBA" id="ARBA00022840"/>
    </source>
</evidence>
<dbReference type="EC" id="7.6.2.2" evidence="3"/>
<organism evidence="13 14">
    <name type="scientific">Theobroma cacao</name>
    <name type="common">Cacao</name>
    <name type="synonym">Cocoa</name>
    <dbReference type="NCBI Taxonomy" id="3641"/>
    <lineage>
        <taxon>Eukaryota</taxon>
        <taxon>Viridiplantae</taxon>
        <taxon>Streptophyta</taxon>
        <taxon>Embryophyta</taxon>
        <taxon>Tracheophyta</taxon>
        <taxon>Spermatophyta</taxon>
        <taxon>Magnoliopsida</taxon>
        <taxon>eudicotyledons</taxon>
        <taxon>Gunneridae</taxon>
        <taxon>Pentapetalae</taxon>
        <taxon>rosids</taxon>
        <taxon>malvids</taxon>
        <taxon>Malvales</taxon>
        <taxon>Malvaceae</taxon>
        <taxon>Byttnerioideae</taxon>
        <taxon>Theobroma</taxon>
    </lineage>
</organism>
<dbReference type="SMART" id="SM00382">
    <property type="entry name" value="AAA"/>
    <property type="match status" value="1"/>
</dbReference>
<keyword evidence="4" id="KW-0813">Transport</keyword>
<dbReference type="CDD" id="cd03244">
    <property type="entry name" value="ABCC_MRP_domain2"/>
    <property type="match status" value="1"/>
</dbReference>
<feature type="transmembrane region" description="Helical" evidence="11">
    <location>
        <begin position="37"/>
        <end position="55"/>
    </location>
</feature>
<dbReference type="PROSITE" id="PS50893">
    <property type="entry name" value="ABC_TRANSPORTER_2"/>
    <property type="match status" value="1"/>
</dbReference>
<dbReference type="Proteomes" id="UP000026915">
    <property type="component" value="Chromosome 2"/>
</dbReference>
<evidence type="ECO:0000313" key="13">
    <source>
        <dbReference type="EMBL" id="EOX96959.1"/>
    </source>
</evidence>
<feature type="domain" description="ABC transporter" evidence="12">
    <location>
        <begin position="194"/>
        <end position="432"/>
    </location>
</feature>
<dbReference type="GO" id="GO:0016887">
    <property type="term" value="F:ATP hydrolysis activity"/>
    <property type="evidence" value="ECO:0007669"/>
    <property type="project" value="InterPro"/>
</dbReference>